<dbReference type="EMBL" id="JAEHOH010000022">
    <property type="protein sequence ID" value="MBK0420182.1"/>
    <property type="molecule type" value="Genomic_DNA"/>
</dbReference>
<dbReference type="InterPro" id="IPR036249">
    <property type="entry name" value="Thioredoxin-like_sf"/>
</dbReference>
<name>A0A934UWR4_9MICO</name>
<dbReference type="InterPro" id="IPR053977">
    <property type="entry name" value="Rv2466c-like"/>
</dbReference>
<keyword evidence="2" id="KW-1185">Reference proteome</keyword>
<gene>
    <name evidence="1" type="ORF">JD276_14190</name>
</gene>
<dbReference type="Proteomes" id="UP000608530">
    <property type="component" value="Unassembled WGS sequence"/>
</dbReference>
<comment type="caution">
    <text evidence="1">The sequence shown here is derived from an EMBL/GenBank/DDBJ whole genome shotgun (WGS) entry which is preliminary data.</text>
</comment>
<evidence type="ECO:0000313" key="1">
    <source>
        <dbReference type="EMBL" id="MBK0420182.1"/>
    </source>
</evidence>
<sequence length="209" mass="22579">MSATPETPRSTNPTSVEFYFDPICPWCWMTSRWAAEVAETRGFEIAWHPISLAILNEGNPDESHAEGHRQGLRAGRVIEAARRRHGEGVVGALYAEFGARIHPGARGDFDAIIVEGLARLELDPELAAAADSEEYDAQLRANTDHAIEIAGPDVGVPIISIDGVAFFGPVVTPAPTGEAALQLWDGIYAAASVPGFYELKRGRTEGPRF</sequence>
<organism evidence="1 2">
    <name type="scientific">Leucobacter chromiisoli</name>
    <dbReference type="NCBI Taxonomy" id="2796471"/>
    <lineage>
        <taxon>Bacteria</taxon>
        <taxon>Bacillati</taxon>
        <taxon>Actinomycetota</taxon>
        <taxon>Actinomycetes</taxon>
        <taxon>Micrococcales</taxon>
        <taxon>Microbacteriaceae</taxon>
        <taxon>Leucobacter</taxon>
    </lineage>
</organism>
<evidence type="ECO:0000313" key="2">
    <source>
        <dbReference type="Proteomes" id="UP000608530"/>
    </source>
</evidence>
<protein>
    <submittedName>
        <fullName evidence="1">DsbA family protein</fullName>
    </submittedName>
</protein>
<accession>A0A934UWR4</accession>
<dbReference type="AlphaFoldDB" id="A0A934UWR4"/>
<dbReference type="SUPFAM" id="SSF52833">
    <property type="entry name" value="Thioredoxin-like"/>
    <property type="match status" value="1"/>
</dbReference>
<dbReference type="Pfam" id="PF22234">
    <property type="entry name" value="Rv2466c-like"/>
    <property type="match status" value="1"/>
</dbReference>
<dbReference type="RefSeq" id="WP_200116323.1">
    <property type="nucleotide sequence ID" value="NZ_JAEHOH010000022.1"/>
</dbReference>
<proteinExistence type="predicted"/>
<dbReference type="Gene3D" id="3.40.30.10">
    <property type="entry name" value="Glutaredoxin"/>
    <property type="match status" value="1"/>
</dbReference>
<reference evidence="1" key="1">
    <citation type="submission" date="2020-12" db="EMBL/GenBank/DDBJ databases">
        <title>Leucobacter sp. CAS1, isolated from Chromium sludge.</title>
        <authorList>
            <person name="Xu Z."/>
        </authorList>
    </citation>
    <scope>NUCLEOTIDE SEQUENCE</scope>
    <source>
        <strain evidence="1">CSA1</strain>
    </source>
</reference>